<evidence type="ECO:0000313" key="2">
    <source>
        <dbReference type="EMBL" id="GAI55232.1"/>
    </source>
</evidence>
<accession>X1PFZ9</accession>
<comment type="caution">
    <text evidence="2">The sequence shown here is derived from an EMBL/GenBank/DDBJ whole genome shotgun (WGS) entry which is preliminary data.</text>
</comment>
<protein>
    <submittedName>
        <fullName evidence="2">Uncharacterized protein</fullName>
    </submittedName>
</protein>
<feature type="region of interest" description="Disordered" evidence="1">
    <location>
        <begin position="31"/>
        <end position="56"/>
    </location>
</feature>
<proteinExistence type="predicted"/>
<feature type="non-terminal residue" evidence="2">
    <location>
        <position position="1"/>
    </location>
</feature>
<dbReference type="EMBL" id="BARV01041913">
    <property type="protein sequence ID" value="GAI55232.1"/>
    <property type="molecule type" value="Genomic_DNA"/>
</dbReference>
<name>X1PFZ9_9ZZZZ</name>
<sequence length="56" mass="6221">WEFGWPTIEKADRAIAPGQVAGPYGFPQIKPTTWSEATNQGPVMEEGKLNGTLYKR</sequence>
<reference evidence="2" key="1">
    <citation type="journal article" date="2014" name="Front. Microbiol.">
        <title>High frequency of phylogenetically diverse reductive dehalogenase-homologous genes in deep subseafloor sedimentary metagenomes.</title>
        <authorList>
            <person name="Kawai M."/>
            <person name="Futagami T."/>
            <person name="Toyoda A."/>
            <person name="Takaki Y."/>
            <person name="Nishi S."/>
            <person name="Hori S."/>
            <person name="Arai W."/>
            <person name="Tsubouchi T."/>
            <person name="Morono Y."/>
            <person name="Uchiyama I."/>
            <person name="Ito T."/>
            <person name="Fujiyama A."/>
            <person name="Inagaki F."/>
            <person name="Takami H."/>
        </authorList>
    </citation>
    <scope>NUCLEOTIDE SEQUENCE</scope>
    <source>
        <strain evidence="2">Expedition CK06-06</strain>
    </source>
</reference>
<evidence type="ECO:0000256" key="1">
    <source>
        <dbReference type="SAM" id="MobiDB-lite"/>
    </source>
</evidence>
<organism evidence="2">
    <name type="scientific">marine sediment metagenome</name>
    <dbReference type="NCBI Taxonomy" id="412755"/>
    <lineage>
        <taxon>unclassified sequences</taxon>
        <taxon>metagenomes</taxon>
        <taxon>ecological metagenomes</taxon>
    </lineage>
</organism>
<feature type="compositionally biased region" description="Polar residues" evidence="1">
    <location>
        <begin position="31"/>
        <end position="41"/>
    </location>
</feature>
<dbReference type="AlphaFoldDB" id="X1PFZ9"/>
<gene>
    <name evidence="2" type="ORF">S06H3_63253</name>
</gene>